<gene>
    <name evidence="4" type="ORF">PVAP13_5KG487600</name>
</gene>
<proteinExistence type="predicted"/>
<dbReference type="EMBL" id="CM029045">
    <property type="protein sequence ID" value="KAG2599920.1"/>
    <property type="molecule type" value="Genomic_DNA"/>
</dbReference>
<keyword evidence="5" id="KW-1185">Reference proteome</keyword>
<dbReference type="InterPro" id="IPR025287">
    <property type="entry name" value="WAK_GUB"/>
</dbReference>
<dbReference type="PANTHER" id="PTHR33138">
    <property type="entry name" value="OS01G0690200 PROTEIN"/>
    <property type="match status" value="1"/>
</dbReference>
<keyword evidence="2" id="KW-0732">Signal</keyword>
<evidence type="ECO:0000256" key="2">
    <source>
        <dbReference type="ARBA" id="ARBA00022729"/>
    </source>
</evidence>
<evidence type="ECO:0000313" key="4">
    <source>
        <dbReference type="EMBL" id="KAG2599920.1"/>
    </source>
</evidence>
<evidence type="ECO:0000259" key="3">
    <source>
        <dbReference type="Pfam" id="PF13947"/>
    </source>
</evidence>
<comment type="caution">
    <text evidence="4">The sequence shown here is derived from an EMBL/GenBank/DDBJ whole genome shotgun (WGS) entry which is preliminary data.</text>
</comment>
<dbReference type="Pfam" id="PF13947">
    <property type="entry name" value="GUB_WAK_bind"/>
    <property type="match status" value="1"/>
</dbReference>
<dbReference type="GO" id="GO:0030247">
    <property type="term" value="F:polysaccharide binding"/>
    <property type="evidence" value="ECO:0007669"/>
    <property type="project" value="InterPro"/>
</dbReference>
<dbReference type="PANTHER" id="PTHR33138:SF77">
    <property type="entry name" value="WALL-ASSOCIATED RECEPTOR KINASE GALACTURONAN-BINDING DOMAIN-CONTAINING PROTEIN"/>
    <property type="match status" value="1"/>
</dbReference>
<name>A0A8T0SMV8_PANVG</name>
<evidence type="ECO:0000313" key="5">
    <source>
        <dbReference type="Proteomes" id="UP000823388"/>
    </source>
</evidence>
<evidence type="ECO:0000256" key="1">
    <source>
        <dbReference type="ARBA" id="ARBA00004167"/>
    </source>
</evidence>
<sequence>MAHGSLAPTPPPAASSLRRLGRRFPWRPFQRGRGQRRLRCLHVLAAELHLRRRQHQLPFLHQDGGSAGEHQGSYCGYPGLEIKCNEGQAFLELESGNYKVSSIDYNNLTVQLVDPEVLDGRSSCPITDRNVTLRSFAIFLDIGNIFWPVW</sequence>
<reference evidence="4" key="1">
    <citation type="submission" date="2020-05" db="EMBL/GenBank/DDBJ databases">
        <title>WGS assembly of Panicum virgatum.</title>
        <authorList>
            <person name="Lovell J.T."/>
            <person name="Jenkins J."/>
            <person name="Shu S."/>
            <person name="Juenger T.E."/>
            <person name="Schmutz J."/>
        </authorList>
    </citation>
    <scope>NUCLEOTIDE SEQUENCE</scope>
    <source>
        <strain evidence="4">AP13</strain>
    </source>
</reference>
<organism evidence="4 5">
    <name type="scientific">Panicum virgatum</name>
    <name type="common">Blackwell switchgrass</name>
    <dbReference type="NCBI Taxonomy" id="38727"/>
    <lineage>
        <taxon>Eukaryota</taxon>
        <taxon>Viridiplantae</taxon>
        <taxon>Streptophyta</taxon>
        <taxon>Embryophyta</taxon>
        <taxon>Tracheophyta</taxon>
        <taxon>Spermatophyta</taxon>
        <taxon>Magnoliopsida</taxon>
        <taxon>Liliopsida</taxon>
        <taxon>Poales</taxon>
        <taxon>Poaceae</taxon>
        <taxon>PACMAD clade</taxon>
        <taxon>Panicoideae</taxon>
        <taxon>Panicodae</taxon>
        <taxon>Paniceae</taxon>
        <taxon>Panicinae</taxon>
        <taxon>Panicum</taxon>
        <taxon>Panicum sect. Hiantes</taxon>
    </lineage>
</organism>
<protein>
    <recommendedName>
        <fullName evidence="3">Wall-associated receptor kinase galacturonan-binding domain-containing protein</fullName>
    </recommendedName>
</protein>
<dbReference type="GO" id="GO:0016020">
    <property type="term" value="C:membrane"/>
    <property type="evidence" value="ECO:0007669"/>
    <property type="project" value="UniProtKB-SubCell"/>
</dbReference>
<dbReference type="Proteomes" id="UP000823388">
    <property type="component" value="Chromosome 5K"/>
</dbReference>
<dbReference type="AlphaFoldDB" id="A0A8T0SMV8"/>
<feature type="domain" description="Wall-associated receptor kinase galacturonan-binding" evidence="3">
    <location>
        <begin position="72"/>
        <end position="114"/>
    </location>
</feature>
<comment type="subcellular location">
    <subcellularLocation>
        <location evidence="1">Membrane</location>
        <topology evidence="1">Single-pass membrane protein</topology>
    </subcellularLocation>
</comment>
<accession>A0A8T0SMV8</accession>